<dbReference type="InterPro" id="IPR050789">
    <property type="entry name" value="Diverse_Enzym_Activities"/>
</dbReference>
<accession>A0A941D1R2</accession>
<evidence type="ECO:0000259" key="1">
    <source>
        <dbReference type="Pfam" id="PF00144"/>
    </source>
</evidence>
<dbReference type="Proteomes" id="UP000622580">
    <property type="component" value="Unassembled WGS sequence"/>
</dbReference>
<proteinExistence type="predicted"/>
<dbReference type="InterPro" id="IPR001466">
    <property type="entry name" value="Beta-lactam-related"/>
</dbReference>
<reference evidence="2" key="1">
    <citation type="submission" date="2021-04" db="EMBL/GenBank/DDBJ databases">
        <title>Draft genome assembly of strain Phenylobacterium sp. 20VBR1 using MiniION and Illumina platforms.</title>
        <authorList>
            <person name="Thomas F.A."/>
            <person name="Krishnan K.P."/>
            <person name="Sinha R.K."/>
        </authorList>
    </citation>
    <scope>NUCLEOTIDE SEQUENCE</scope>
    <source>
        <strain evidence="2">20VBR1</strain>
    </source>
</reference>
<protein>
    <submittedName>
        <fullName evidence="2">Beta-lactamase family protein</fullName>
    </submittedName>
</protein>
<dbReference type="PANTHER" id="PTHR43283">
    <property type="entry name" value="BETA-LACTAMASE-RELATED"/>
    <property type="match status" value="1"/>
</dbReference>
<dbReference type="SUPFAM" id="SSF56601">
    <property type="entry name" value="beta-lactamase/transpeptidase-like"/>
    <property type="match status" value="1"/>
</dbReference>
<name>A0A941D1R2_9CAUL</name>
<gene>
    <name evidence="2" type="ORF">JKL49_14805</name>
</gene>
<dbReference type="PANTHER" id="PTHR43283:SF3">
    <property type="entry name" value="BETA-LACTAMASE FAMILY PROTEIN (AFU_ORTHOLOGUE AFUA_5G07500)"/>
    <property type="match status" value="1"/>
</dbReference>
<dbReference type="EMBL" id="JAGSGD010000001">
    <property type="protein sequence ID" value="MBR7620660.1"/>
    <property type="molecule type" value="Genomic_DNA"/>
</dbReference>
<comment type="caution">
    <text evidence="2">The sequence shown here is derived from an EMBL/GenBank/DDBJ whole genome shotgun (WGS) entry which is preliminary data.</text>
</comment>
<evidence type="ECO:0000313" key="3">
    <source>
        <dbReference type="Proteomes" id="UP000622580"/>
    </source>
</evidence>
<dbReference type="RefSeq" id="WP_215341389.1">
    <property type="nucleotide sequence ID" value="NZ_JAGSGD010000001.1"/>
</dbReference>
<evidence type="ECO:0000313" key="2">
    <source>
        <dbReference type="EMBL" id="MBR7620660.1"/>
    </source>
</evidence>
<dbReference type="Pfam" id="PF00144">
    <property type="entry name" value="Beta-lactamase"/>
    <property type="match status" value="1"/>
</dbReference>
<feature type="domain" description="Beta-lactamase-related" evidence="1">
    <location>
        <begin position="25"/>
        <end position="380"/>
    </location>
</feature>
<dbReference type="InterPro" id="IPR012338">
    <property type="entry name" value="Beta-lactam/transpept-like"/>
</dbReference>
<dbReference type="AlphaFoldDB" id="A0A941D1R2"/>
<sequence>MDGDQSLGGFNTQGLAQIAPSLQGVVDAGDLSGFVTLLWRKGEVAQVNTIGMRDVAAGKPMTRDTMFRIASMTKPITSVALMMLVEEGKVKLDDPITKWAPEFSNMKVLKSPTGPLDEVYDAPRDITIDDLMTHRSGLAYGFTSVGPIAHAYEEVLGAPLSNPNTPDQWMAKLATLPLSFPPGERFHYSHATDVLGFLVGRIAGTGFREFLMERIFQPLGMVDTDFWCPPEKRDRMAHLYRIDPETDKLQDVSFPHVDAAPAFCGGGGGLISTADDYLTFARLMLNKDELNGVRLLKTETVELMATNRLTEAQREIPFMGIPFWMGQGFGLGLSVITDPEKQAWMGAGSKGAFGWPGAFGTWWQADPAEDMVMLYLIQNSMPLGPEAASQLATGQRMGGRVALPVFQKLVYGALGK</sequence>
<dbReference type="Gene3D" id="3.40.710.10">
    <property type="entry name" value="DD-peptidase/beta-lactamase superfamily"/>
    <property type="match status" value="1"/>
</dbReference>
<organism evidence="2 3">
    <name type="scientific">Phenylobacterium glaciei</name>
    <dbReference type="NCBI Taxonomy" id="2803784"/>
    <lineage>
        <taxon>Bacteria</taxon>
        <taxon>Pseudomonadati</taxon>
        <taxon>Pseudomonadota</taxon>
        <taxon>Alphaproteobacteria</taxon>
        <taxon>Caulobacterales</taxon>
        <taxon>Caulobacteraceae</taxon>
        <taxon>Phenylobacterium</taxon>
    </lineage>
</organism>
<keyword evidence="3" id="KW-1185">Reference proteome</keyword>